<dbReference type="InterPro" id="IPR008323">
    <property type="entry name" value="UCP033563"/>
</dbReference>
<dbReference type="AlphaFoldDB" id="A0A1D9P1W5"/>
<evidence type="ECO:0008006" key="3">
    <source>
        <dbReference type="Google" id="ProtNLM"/>
    </source>
</evidence>
<dbReference type="KEGG" id="bhu:bhn_I1459"/>
<sequence>MADIRPFRAIRPAKGKEEIIASLPYDVFNRKEAYEKVKRNPESFLAIDRPETQFPKDHDMYAKEVYEKAHDMLWERVEKGDFVKDEGKFFYIYEQTFKGRTQTGIVACASIDDYLSNVIKKHENTRADKEEDRIKHVYTCNAQTGPIFLCYRKNKLLSELVARVKELDEPVYDFVSEDGVANRIFIISDEDEINTISRVFTTIKSVYIADGHHRCASAVKVGLKKREEREKEGKLRGKLKSDYFLSVLFPDDELEIMDYNRVVKDLNGLTADEFMAKISEKFEVSKEETSVKPSKKGEFGMLLDGNWYRLNAHKDILKDDAVEGLDVSILQNEVLGPILGIGDPKTDKRIDFVGGIRGLSELEKRCGTDMKVAFSMYPTSLSELFEVADQEKLMPPKSTWFEPKLLSGLFIHDINGIID</sequence>
<dbReference type="EMBL" id="CP017831">
    <property type="protein sequence ID" value="AOZ96492.1"/>
    <property type="molecule type" value="Genomic_DNA"/>
</dbReference>
<dbReference type="OrthoDB" id="9781616at2"/>
<dbReference type="PANTHER" id="PTHR36454">
    <property type="entry name" value="LMO2823 PROTEIN"/>
    <property type="match status" value="1"/>
</dbReference>
<accession>A0A1D9P1W5</accession>
<name>A0A1D9P1W5_9FIRM</name>
<dbReference type="PANTHER" id="PTHR36454:SF1">
    <property type="entry name" value="DUF1015 DOMAIN-CONTAINING PROTEIN"/>
    <property type="match status" value="1"/>
</dbReference>
<reference evidence="2" key="1">
    <citation type="submission" date="2016-10" db="EMBL/GenBank/DDBJ databases">
        <title>The complete genome sequence of the rumen bacterium Butyrivibrio hungatei MB2003.</title>
        <authorList>
            <person name="Palevich N."/>
            <person name="Kelly W.J."/>
            <person name="Leahy S.C."/>
            <person name="Altermann E."/>
            <person name="Rakonjac J."/>
            <person name="Attwood G.T."/>
        </authorList>
    </citation>
    <scope>NUCLEOTIDE SEQUENCE [LARGE SCALE GENOMIC DNA]</scope>
    <source>
        <strain evidence="2">MB2003</strain>
    </source>
</reference>
<organism evidence="1 2">
    <name type="scientific">Butyrivibrio hungatei</name>
    <dbReference type="NCBI Taxonomy" id="185008"/>
    <lineage>
        <taxon>Bacteria</taxon>
        <taxon>Bacillati</taxon>
        <taxon>Bacillota</taxon>
        <taxon>Clostridia</taxon>
        <taxon>Lachnospirales</taxon>
        <taxon>Lachnospiraceae</taxon>
        <taxon>Butyrivibrio</taxon>
    </lineage>
</organism>
<dbReference type="PIRSF" id="PIRSF033563">
    <property type="entry name" value="UCP033563"/>
    <property type="match status" value="1"/>
</dbReference>
<dbReference type="Pfam" id="PF06245">
    <property type="entry name" value="DUF1015"/>
    <property type="match status" value="1"/>
</dbReference>
<dbReference type="Proteomes" id="UP000179284">
    <property type="component" value="Chromosome I"/>
</dbReference>
<protein>
    <recommendedName>
        <fullName evidence="3">DUF1015 domain-containing protein</fullName>
    </recommendedName>
</protein>
<gene>
    <name evidence="1" type="ORF">bhn_I1459</name>
</gene>
<evidence type="ECO:0000313" key="2">
    <source>
        <dbReference type="Proteomes" id="UP000179284"/>
    </source>
</evidence>
<dbReference type="RefSeq" id="WP_071176177.1">
    <property type="nucleotide sequence ID" value="NZ_CP017831.1"/>
</dbReference>
<proteinExistence type="predicted"/>
<keyword evidence="2" id="KW-1185">Reference proteome</keyword>
<evidence type="ECO:0000313" key="1">
    <source>
        <dbReference type="EMBL" id="AOZ96492.1"/>
    </source>
</evidence>